<keyword evidence="2" id="KW-1185">Reference proteome</keyword>
<dbReference type="Proteomes" id="UP001597104">
    <property type="component" value="Unassembled WGS sequence"/>
</dbReference>
<reference evidence="2" key="1">
    <citation type="journal article" date="2019" name="Int. J. Syst. Evol. Microbiol.">
        <title>The Global Catalogue of Microorganisms (GCM) 10K type strain sequencing project: providing services to taxonomists for standard genome sequencing and annotation.</title>
        <authorList>
            <consortium name="The Broad Institute Genomics Platform"/>
            <consortium name="The Broad Institute Genome Sequencing Center for Infectious Disease"/>
            <person name="Wu L."/>
            <person name="Ma J."/>
        </authorList>
    </citation>
    <scope>NUCLEOTIDE SEQUENCE [LARGE SCALE GENOMIC DNA]</scope>
    <source>
        <strain evidence="2">CCM 8925</strain>
    </source>
</reference>
<name>A0ABW3EDE5_9LACO</name>
<dbReference type="RefSeq" id="WP_137638365.1">
    <property type="nucleotide sequence ID" value="NZ_BJDN01000023.1"/>
</dbReference>
<evidence type="ECO:0000313" key="2">
    <source>
        <dbReference type="Proteomes" id="UP001597104"/>
    </source>
</evidence>
<proteinExistence type="predicted"/>
<dbReference type="SUPFAM" id="SSF109797">
    <property type="entry name" value="Bacteriocin immunity protein-like"/>
    <property type="match status" value="1"/>
</dbReference>
<sequence length="88" mass="10096">MTKPANDQRVIQLIDQALADTTICADIELVAILRQMRTAAVQGQVFYDDKNQFQPLISRYTRLHSMRTPTVLLKLLRYVTTPQAWSGF</sequence>
<dbReference type="EMBL" id="JBHTIO010000039">
    <property type="protein sequence ID" value="MFD0897741.1"/>
    <property type="molecule type" value="Genomic_DNA"/>
</dbReference>
<gene>
    <name evidence="1" type="ORF">ACFQZ7_08320</name>
</gene>
<accession>A0ABW3EDE5</accession>
<organism evidence="1 2">
    <name type="scientific">Loigolactobacillus binensis</name>
    <dbReference type="NCBI Taxonomy" id="2559922"/>
    <lineage>
        <taxon>Bacteria</taxon>
        <taxon>Bacillati</taxon>
        <taxon>Bacillota</taxon>
        <taxon>Bacilli</taxon>
        <taxon>Lactobacillales</taxon>
        <taxon>Lactobacillaceae</taxon>
        <taxon>Loigolactobacillus</taxon>
    </lineage>
</organism>
<evidence type="ECO:0000313" key="1">
    <source>
        <dbReference type="EMBL" id="MFD0897741.1"/>
    </source>
</evidence>
<comment type="caution">
    <text evidence="1">The sequence shown here is derived from an EMBL/GenBank/DDBJ whole genome shotgun (WGS) entry which is preliminary data.</text>
</comment>
<protein>
    <submittedName>
        <fullName evidence="1">Bacteriocin immunity protein</fullName>
    </submittedName>
</protein>